<dbReference type="OrthoDB" id="6009275at2"/>
<feature type="coiled-coil region" evidence="1">
    <location>
        <begin position="19"/>
        <end position="46"/>
    </location>
</feature>
<protein>
    <submittedName>
        <fullName evidence="2">Type III secretory pathway component</fullName>
    </submittedName>
</protein>
<reference evidence="3" key="1">
    <citation type="submission" date="2016-08" db="EMBL/GenBank/DDBJ databases">
        <authorList>
            <person name="Merda D."/>
            <person name="Briand M."/>
            <person name="Taghouti G."/>
            <person name="Carrere S."/>
            <person name="Gouzy J."/>
            <person name="Portier P."/>
            <person name="Jacques M.-A."/>
            <person name="Fischer-Le Saux M."/>
        </authorList>
    </citation>
    <scope>NUCLEOTIDE SEQUENCE [LARGE SCALE GENOMIC DNA]</scope>
    <source>
        <strain evidence="3">CFBP1156</strain>
    </source>
</reference>
<evidence type="ECO:0000313" key="2">
    <source>
        <dbReference type="EMBL" id="PPU95668.1"/>
    </source>
</evidence>
<dbReference type="AlphaFoldDB" id="A0A2S7ERC1"/>
<evidence type="ECO:0000256" key="1">
    <source>
        <dbReference type="SAM" id="Coils"/>
    </source>
</evidence>
<organism evidence="2 3">
    <name type="scientific">Xanthomonas hyacinthi</name>
    <dbReference type="NCBI Taxonomy" id="56455"/>
    <lineage>
        <taxon>Bacteria</taxon>
        <taxon>Pseudomonadati</taxon>
        <taxon>Pseudomonadota</taxon>
        <taxon>Gammaproteobacteria</taxon>
        <taxon>Lysobacterales</taxon>
        <taxon>Lysobacteraceae</taxon>
        <taxon>Xanthomonas</taxon>
    </lineage>
</organism>
<dbReference type="RefSeq" id="WP_046979626.1">
    <property type="nucleotide sequence ID" value="NZ_CP043476.1"/>
</dbReference>
<accession>A0A2S7ERC1</accession>
<proteinExistence type="predicted"/>
<dbReference type="Pfam" id="PF09486">
    <property type="entry name" value="HrpB7"/>
    <property type="match status" value="1"/>
</dbReference>
<dbReference type="InterPro" id="IPR013392">
    <property type="entry name" value="T3SS_HrpB7"/>
</dbReference>
<dbReference type="Proteomes" id="UP000238261">
    <property type="component" value="Unassembled WGS sequence"/>
</dbReference>
<feature type="coiled-coil region" evidence="1">
    <location>
        <begin position="82"/>
        <end position="151"/>
    </location>
</feature>
<keyword evidence="1" id="KW-0175">Coiled coil</keyword>
<name>A0A2S7ERC1_9XANT</name>
<gene>
    <name evidence="2" type="ORF">XhyaCFBP1156_17965</name>
</gene>
<keyword evidence="3" id="KW-1185">Reference proteome</keyword>
<comment type="caution">
    <text evidence="2">The sequence shown here is derived from an EMBL/GenBank/DDBJ whole genome shotgun (WGS) entry which is preliminary data.</text>
</comment>
<evidence type="ECO:0000313" key="3">
    <source>
        <dbReference type="Proteomes" id="UP000238261"/>
    </source>
</evidence>
<sequence>MSERRAPWRLLADLHRRRGEATQAQLREALHELQSLEDSLQGCAQQQALLLQRCGDRAQQQAQLSAAPRMCIASWLDGERHREELDRQLRGAEQALERAQQACDAQQAQLAQVRARLARHTRQAQQYQARADRLERQRAEQRELAEDEEIAETIVARARLDAGERARRE</sequence>
<dbReference type="EMBL" id="MDEG01000024">
    <property type="protein sequence ID" value="PPU95668.1"/>
    <property type="molecule type" value="Genomic_DNA"/>
</dbReference>